<accession>A0A7J3VTJ8</accession>
<feature type="domain" description="Phosphoribosyltransferase" evidence="3">
    <location>
        <begin position="40"/>
        <end position="196"/>
    </location>
</feature>
<dbReference type="EMBL" id="DRXH01000124">
    <property type="protein sequence ID" value="HHM44369.1"/>
    <property type="molecule type" value="Genomic_DNA"/>
</dbReference>
<dbReference type="InterPro" id="IPR029057">
    <property type="entry name" value="PRTase-like"/>
</dbReference>
<dbReference type="PANTHER" id="PTHR43864:SF1">
    <property type="entry name" value="XANTHINE PHOSPHORIBOSYLTRANSFERASE"/>
    <property type="match status" value="1"/>
</dbReference>
<name>A0A7J3VTJ8_CALS0</name>
<dbReference type="PANTHER" id="PTHR43864">
    <property type="entry name" value="HYPOXANTHINE/GUANINE PHOSPHORIBOSYLTRANSFERASE"/>
    <property type="match status" value="1"/>
</dbReference>
<evidence type="ECO:0000259" key="3">
    <source>
        <dbReference type="Pfam" id="PF00156"/>
    </source>
</evidence>
<organism evidence="4">
    <name type="scientific">Caldiarchaeum subterraneum</name>
    <dbReference type="NCBI Taxonomy" id="311458"/>
    <lineage>
        <taxon>Archaea</taxon>
        <taxon>Nitrososphaerota</taxon>
        <taxon>Candidatus Caldarchaeales</taxon>
        <taxon>Candidatus Caldarchaeaceae</taxon>
        <taxon>Candidatus Caldarchaeum</taxon>
    </lineage>
</organism>
<dbReference type="Gene3D" id="3.40.50.2020">
    <property type="match status" value="1"/>
</dbReference>
<protein>
    <recommendedName>
        <fullName evidence="3">Phosphoribosyltransferase domain-containing protein</fullName>
    </recommendedName>
</protein>
<sequence>MASMDADRLLKTLSTLLEGLRTGSSVKVFRRGEERILRISWLNIVHDPEVYRALARCISLDVANKGYVFDAVASVETSGAKYGVAVSYELNKPYFSIYKAGKVVFESPVSVVERSVTEGRDVVLHLDESAVSGFRDVLLIDDIRRSSRTLNAAVGLLERCGLRVAGCYVILDLAFAGFPRPSKIPADRYHPLFVVEEVGEMGRCRVSEGVALRVMEQLQRPVS</sequence>
<evidence type="ECO:0000313" key="4">
    <source>
        <dbReference type="EMBL" id="HHM44369.1"/>
    </source>
</evidence>
<dbReference type="SUPFAM" id="SSF53271">
    <property type="entry name" value="PRTase-like"/>
    <property type="match status" value="1"/>
</dbReference>
<dbReference type="AlphaFoldDB" id="A0A7J3VTJ8"/>
<keyword evidence="2" id="KW-0660">Purine salvage</keyword>
<dbReference type="Pfam" id="PF00156">
    <property type="entry name" value="Pribosyltran"/>
    <property type="match status" value="1"/>
</dbReference>
<dbReference type="GO" id="GO:0006166">
    <property type="term" value="P:purine ribonucleoside salvage"/>
    <property type="evidence" value="ECO:0007669"/>
    <property type="project" value="UniProtKB-KW"/>
</dbReference>
<reference evidence="4" key="1">
    <citation type="journal article" date="2020" name="mSystems">
        <title>Genome- and Community-Level Interaction Insights into Carbon Utilization and Element Cycling Functions of Hydrothermarchaeota in Hydrothermal Sediment.</title>
        <authorList>
            <person name="Zhou Z."/>
            <person name="Liu Y."/>
            <person name="Xu W."/>
            <person name="Pan J."/>
            <person name="Luo Z.H."/>
            <person name="Li M."/>
        </authorList>
    </citation>
    <scope>NUCLEOTIDE SEQUENCE [LARGE SCALE GENOMIC DNA]</scope>
    <source>
        <strain evidence="4">SpSt-1074</strain>
    </source>
</reference>
<proteinExistence type="predicted"/>
<dbReference type="InterPro" id="IPR000836">
    <property type="entry name" value="PRTase_dom"/>
</dbReference>
<comment type="caution">
    <text evidence="4">The sequence shown here is derived from an EMBL/GenBank/DDBJ whole genome shotgun (WGS) entry which is preliminary data.</text>
</comment>
<gene>
    <name evidence="4" type="ORF">ENM31_03610</name>
</gene>
<dbReference type="InterPro" id="IPR050118">
    <property type="entry name" value="Pur/Pyrimidine_PRTase"/>
</dbReference>
<keyword evidence="1" id="KW-0808">Transferase</keyword>
<evidence type="ECO:0000256" key="1">
    <source>
        <dbReference type="ARBA" id="ARBA00022679"/>
    </source>
</evidence>
<dbReference type="GO" id="GO:0016740">
    <property type="term" value="F:transferase activity"/>
    <property type="evidence" value="ECO:0007669"/>
    <property type="project" value="UniProtKB-KW"/>
</dbReference>
<evidence type="ECO:0000256" key="2">
    <source>
        <dbReference type="ARBA" id="ARBA00022726"/>
    </source>
</evidence>
<dbReference type="CDD" id="cd06223">
    <property type="entry name" value="PRTases_typeI"/>
    <property type="match status" value="1"/>
</dbReference>